<gene>
    <name evidence="2" type="ORF">ABL78_6994</name>
</gene>
<dbReference type="InterPro" id="IPR038973">
    <property type="entry name" value="MutL/Mlh/Pms-like"/>
</dbReference>
<dbReference type="GO" id="GO:0016887">
    <property type="term" value="F:ATP hydrolysis activity"/>
    <property type="evidence" value="ECO:0007669"/>
    <property type="project" value="InterPro"/>
</dbReference>
<dbReference type="VEuPathDB" id="TriTrypDB:Lsey_0305_0060"/>
<reference evidence="2 3" key="1">
    <citation type="journal article" date="2015" name="PLoS Pathog.">
        <title>Leptomonas seymouri: Adaptations to the Dixenous Life Cycle Analyzed by Genome Sequencing, Transcriptome Profiling and Co-infection with Leishmania donovani.</title>
        <authorList>
            <person name="Kraeva N."/>
            <person name="Butenko A."/>
            <person name="Hlavacova J."/>
            <person name="Kostygov A."/>
            <person name="Myskova J."/>
            <person name="Grybchuk D."/>
            <person name="Lestinova T."/>
            <person name="Votypka J."/>
            <person name="Volf P."/>
            <person name="Opperdoes F."/>
            <person name="Flegontov P."/>
            <person name="Lukes J."/>
            <person name="Yurchenko V."/>
        </authorList>
    </citation>
    <scope>NUCLEOTIDE SEQUENCE [LARGE SCALE GENOMIC DNA]</scope>
    <source>
        <strain evidence="2 3">ATCC 30220</strain>
    </source>
</reference>
<dbReference type="OrthoDB" id="429932at2759"/>
<dbReference type="InterPro" id="IPR037198">
    <property type="entry name" value="MutL_C_sf"/>
</dbReference>
<dbReference type="GO" id="GO:0140664">
    <property type="term" value="F:ATP-dependent DNA damage sensor activity"/>
    <property type="evidence" value="ECO:0007669"/>
    <property type="project" value="InterPro"/>
</dbReference>
<evidence type="ECO:0000313" key="3">
    <source>
        <dbReference type="Proteomes" id="UP000038009"/>
    </source>
</evidence>
<keyword evidence="3" id="KW-1185">Reference proteome</keyword>
<comment type="caution">
    <text evidence="2">The sequence shown here is derived from an EMBL/GenBank/DDBJ whole genome shotgun (WGS) entry which is preliminary data.</text>
</comment>
<evidence type="ECO:0008006" key="4">
    <source>
        <dbReference type="Google" id="ProtNLM"/>
    </source>
</evidence>
<dbReference type="OMA" id="RLEFFLC"/>
<feature type="region of interest" description="Disordered" evidence="1">
    <location>
        <begin position="1051"/>
        <end position="1070"/>
    </location>
</feature>
<dbReference type="EMBL" id="LJSK01000305">
    <property type="protein sequence ID" value="KPI83963.1"/>
    <property type="molecule type" value="Genomic_DNA"/>
</dbReference>
<sequence>MPAFAAAAPSSHSTSSHIHLLPQEDATVLSACAEFPTFSDALATVAQAALPALESEVWNSYVSRTRRSTLPSSEKLRRCRDDGKQHPSKSIAALHGPSVASAVAVERTVSPHGCHLVSNDVSVSLPACSWSIERCVALPIDSDDLRDLCQRHFDHAREAPYPQQHKRNRMEGATIADAASRSAPLHAFRRLASICADVSVSVWCVAPHVRHSDHQVGDGIYHSGQGSISAFHVCVERRWHGGQETSATAPISRQTRRGQWSPANCGKQRWCSACKSDGVLLVSRCCVRGLFGNLPLRQSAFKVTPPGVLSSPLLGPPNSSSRWAETSAAAQRTRREEQRHLLTVLFQTALCTVLAPLYLQANSCTPRDATETMEPSPVFTAHLFTESAGMWSAVTEAKRGNATVGETARRGPSVAPLQMVCQPVTAAVDAYTDDSLSAHPAKRGTLEGLSCDRYGLHSGFLVAQQMRRQTTVKQSPSERATQAPLPFDEALRSETCGEATARELCDVFCISRLFTHASSTQKQPTQKSHTSSSAASPCGKQGADVYPGFSRFTEVVVRCGRLAVLFHTSSNRSPSIAGTPVSPAAPLPRTLLDRSPYFSQSLHFTEGLSGDRQHPVTFLIIVGDQGASHAESSALCTSAPLPSYRVLDPDHWAYDVVTVHSRSLRSRFGSFANAFPVFIFVDAVYVPAHLYENRQRRGKPERAGSKQREASERASLPSSFTELYAEAVECLCARRQPAASAEVPGVQPREEPPPPPPPQPAPPYCSQASVQAARSAPASDAPTHALHSAAHASPAVDMQGPAAAAPTCNPTLSSLPCGRSGRVRVRMQYVFQRILQAAAAPGMQAILPSSSTNPPPSLLESEGSDFHGAAAPTSLHRVRLTSETLWRNATSCGGRAADSASAYFTETPAALSRRTPVSLHPKLAAVIQEEKGDGSVQAEHAAAIRLGNTNLEASTAALDEGHTTVTVEERMARMRHLLDTGRGSVLRQLPRACKPPQSWAPVGKETADARGAARCSPALTPPIGSAQLTHTSVLPWARKFILVAQRLCTHPETAPSPNRRSAHEEEVEEASALLPPGEARCLQVPLPFHAFPQPHHRRWWVLDQHAVHERVRLEFFLCFADTYVCHPELQRTVATHRSTEQRNRKGCDSGAVSAISVLSNHAHRALERRQQNTRLLQKWEKKTRFPSCLAAPTSFSIPQTPPFTAFLSFPVLIPADWRLRVTLVEPHLLQWGWRFQHELEVDSRHPSLTSSYQLTTAVLSWPCLEVEGVEHRITSLRALADTVEELEALGGASATPASSSLPMIPSVLLRFFISRSCRGAIMFGDAVTPAAARHMVAALEHVEQYYTCSHGRPSFASLAPFKA</sequence>
<feature type="region of interest" description="Disordered" evidence="1">
    <location>
        <begin position="694"/>
        <end position="716"/>
    </location>
</feature>
<dbReference type="Gene3D" id="3.30.1540.20">
    <property type="entry name" value="MutL, C-terminal domain, dimerisation subdomain"/>
    <property type="match status" value="1"/>
</dbReference>
<evidence type="ECO:0000313" key="2">
    <source>
        <dbReference type="EMBL" id="KPI83963.1"/>
    </source>
</evidence>
<feature type="compositionally biased region" description="Basic and acidic residues" evidence="1">
    <location>
        <begin position="694"/>
        <end position="712"/>
    </location>
</feature>
<feature type="region of interest" description="Disordered" evidence="1">
    <location>
        <begin position="520"/>
        <end position="539"/>
    </location>
</feature>
<feature type="region of interest" description="Disordered" evidence="1">
    <location>
        <begin position="741"/>
        <end position="806"/>
    </location>
</feature>
<evidence type="ECO:0000256" key="1">
    <source>
        <dbReference type="SAM" id="MobiDB-lite"/>
    </source>
</evidence>
<dbReference type="PANTHER" id="PTHR10073">
    <property type="entry name" value="DNA MISMATCH REPAIR PROTEIN MLH, PMS, MUTL"/>
    <property type="match status" value="1"/>
</dbReference>
<dbReference type="PANTHER" id="PTHR10073:SF52">
    <property type="entry name" value="MISMATCH REPAIR ENDONUCLEASE PMS2"/>
    <property type="match status" value="1"/>
</dbReference>
<dbReference type="InterPro" id="IPR042120">
    <property type="entry name" value="MutL_C_dimsub"/>
</dbReference>
<accession>A0A0N1I053</accession>
<dbReference type="GO" id="GO:0032389">
    <property type="term" value="C:MutLalpha complex"/>
    <property type="evidence" value="ECO:0007669"/>
    <property type="project" value="TreeGrafter"/>
</dbReference>
<dbReference type="GO" id="GO:0006298">
    <property type="term" value="P:mismatch repair"/>
    <property type="evidence" value="ECO:0007669"/>
    <property type="project" value="InterPro"/>
</dbReference>
<feature type="compositionally biased region" description="Low complexity" evidence="1">
    <location>
        <begin position="781"/>
        <end position="795"/>
    </location>
</feature>
<protein>
    <recommendedName>
        <fullName evidence="4">MutL C-terminal dimerisation domain-containing protein</fullName>
    </recommendedName>
</protein>
<organism evidence="2 3">
    <name type="scientific">Leptomonas seymouri</name>
    <dbReference type="NCBI Taxonomy" id="5684"/>
    <lineage>
        <taxon>Eukaryota</taxon>
        <taxon>Discoba</taxon>
        <taxon>Euglenozoa</taxon>
        <taxon>Kinetoplastea</taxon>
        <taxon>Metakinetoplastina</taxon>
        <taxon>Trypanosomatida</taxon>
        <taxon>Trypanosomatidae</taxon>
        <taxon>Leishmaniinae</taxon>
        <taxon>Leptomonas</taxon>
    </lineage>
</organism>
<name>A0A0N1I053_LEPSE</name>
<feature type="compositionally biased region" description="Polar residues" evidence="1">
    <location>
        <begin position="520"/>
        <end position="535"/>
    </location>
</feature>
<feature type="compositionally biased region" description="Pro residues" evidence="1">
    <location>
        <begin position="753"/>
        <end position="763"/>
    </location>
</feature>
<dbReference type="SUPFAM" id="SSF118116">
    <property type="entry name" value="DNA mismatch repair protein MutL"/>
    <property type="match status" value="1"/>
</dbReference>
<dbReference type="Proteomes" id="UP000038009">
    <property type="component" value="Unassembled WGS sequence"/>
</dbReference>
<proteinExistence type="predicted"/>